<protein>
    <submittedName>
        <fullName evidence="2">Uncharacterized protein</fullName>
    </submittedName>
</protein>
<name>A0ABS7FNE8_9ACTN</name>
<dbReference type="Proteomes" id="UP000774570">
    <property type="component" value="Unassembled WGS sequence"/>
</dbReference>
<gene>
    <name evidence="2" type="ORF">K1Y72_05985</name>
</gene>
<comment type="caution">
    <text evidence="2">The sequence shown here is derived from an EMBL/GenBank/DDBJ whole genome shotgun (WGS) entry which is preliminary data.</text>
</comment>
<feature type="region of interest" description="Disordered" evidence="1">
    <location>
        <begin position="35"/>
        <end position="57"/>
    </location>
</feature>
<organism evidence="2 3">
    <name type="scientific">Actinomadura parmotrematis</name>
    <dbReference type="NCBI Taxonomy" id="2864039"/>
    <lineage>
        <taxon>Bacteria</taxon>
        <taxon>Bacillati</taxon>
        <taxon>Actinomycetota</taxon>
        <taxon>Actinomycetes</taxon>
        <taxon>Streptosporangiales</taxon>
        <taxon>Thermomonosporaceae</taxon>
        <taxon>Actinomadura</taxon>
    </lineage>
</organism>
<sequence>MSNNAEIAADRVAATLLRALREHPERDLNDLLSRAATMVPQPRPTSHANRPKGKPAPHLELGAFTCDQALGTLRLTLSGDALYLWRRGTAEQLTKIKMETCAGSGYTLTLSGDRSQPDGFVLSLDRAPELPYVRR</sequence>
<reference evidence="2 3" key="1">
    <citation type="submission" date="2021-07" db="EMBL/GenBank/DDBJ databases">
        <title>Actinomadura sp. PM05-2 isolated from lichen.</title>
        <authorList>
            <person name="Somphong A."/>
            <person name="Phongsopitanun W."/>
            <person name="Tanasupawat S."/>
            <person name="Peongsungnone V."/>
        </authorList>
    </citation>
    <scope>NUCLEOTIDE SEQUENCE [LARGE SCALE GENOMIC DNA]</scope>
    <source>
        <strain evidence="2 3">PM05-2</strain>
    </source>
</reference>
<accession>A0ABS7FNE8</accession>
<proteinExistence type="predicted"/>
<keyword evidence="3" id="KW-1185">Reference proteome</keyword>
<evidence type="ECO:0000313" key="3">
    <source>
        <dbReference type="Proteomes" id="UP000774570"/>
    </source>
</evidence>
<evidence type="ECO:0000313" key="2">
    <source>
        <dbReference type="EMBL" id="MBW8481909.1"/>
    </source>
</evidence>
<evidence type="ECO:0000256" key="1">
    <source>
        <dbReference type="SAM" id="MobiDB-lite"/>
    </source>
</evidence>
<dbReference type="RefSeq" id="WP_220164534.1">
    <property type="nucleotide sequence ID" value="NZ_JAIBOA010000003.1"/>
</dbReference>
<dbReference type="EMBL" id="JAIBOA010000003">
    <property type="protein sequence ID" value="MBW8481909.1"/>
    <property type="molecule type" value="Genomic_DNA"/>
</dbReference>